<dbReference type="RefSeq" id="WP_072301031.1">
    <property type="nucleotide sequence ID" value="NZ_FPIP01000009.1"/>
</dbReference>
<dbReference type="GO" id="GO:0004553">
    <property type="term" value="F:hydrolase activity, hydrolyzing O-glycosyl compounds"/>
    <property type="evidence" value="ECO:0007669"/>
    <property type="project" value="InterPro"/>
</dbReference>
<dbReference type="Pfam" id="PF00404">
    <property type="entry name" value="Dockerin_1"/>
    <property type="match status" value="1"/>
</dbReference>
<evidence type="ECO:0000256" key="1">
    <source>
        <dbReference type="SAM" id="SignalP"/>
    </source>
</evidence>
<dbReference type="InterPro" id="IPR016134">
    <property type="entry name" value="Dockerin_dom"/>
</dbReference>
<dbReference type="GO" id="GO:0000272">
    <property type="term" value="P:polysaccharide catabolic process"/>
    <property type="evidence" value="ECO:0007669"/>
    <property type="project" value="InterPro"/>
</dbReference>
<organism evidence="3 4">
    <name type="scientific">Ruminococcus flavefaciens</name>
    <dbReference type="NCBI Taxonomy" id="1265"/>
    <lineage>
        <taxon>Bacteria</taxon>
        <taxon>Bacillati</taxon>
        <taxon>Bacillota</taxon>
        <taxon>Clostridia</taxon>
        <taxon>Eubacteriales</taxon>
        <taxon>Oscillospiraceae</taxon>
        <taxon>Ruminococcus</taxon>
    </lineage>
</organism>
<name>A0A1K1PL51_RUMFL</name>
<evidence type="ECO:0000313" key="4">
    <source>
        <dbReference type="Proteomes" id="UP000183461"/>
    </source>
</evidence>
<dbReference type="CDD" id="cd14256">
    <property type="entry name" value="Dockerin_I"/>
    <property type="match status" value="1"/>
</dbReference>
<dbReference type="SUPFAM" id="SSF63446">
    <property type="entry name" value="Type I dockerin domain"/>
    <property type="match status" value="1"/>
</dbReference>
<dbReference type="InterPro" id="IPR018247">
    <property type="entry name" value="EF_Hand_1_Ca_BS"/>
</dbReference>
<protein>
    <recommendedName>
        <fullName evidence="2">Dockerin domain-containing protein</fullName>
    </recommendedName>
</protein>
<feature type="domain" description="Dockerin" evidence="2">
    <location>
        <begin position="113"/>
        <end position="181"/>
    </location>
</feature>
<dbReference type="Gene3D" id="1.10.1330.10">
    <property type="entry name" value="Dockerin domain"/>
    <property type="match status" value="1"/>
</dbReference>
<feature type="signal peptide" evidence="1">
    <location>
        <begin position="1"/>
        <end position="21"/>
    </location>
</feature>
<keyword evidence="1" id="KW-0732">Signal</keyword>
<dbReference type="EMBL" id="FPIP01000009">
    <property type="protein sequence ID" value="SFW48348.1"/>
    <property type="molecule type" value="Genomic_DNA"/>
</dbReference>
<feature type="chain" id="PRO_5039320239" description="Dockerin domain-containing protein" evidence="1">
    <location>
        <begin position="22"/>
        <end position="255"/>
    </location>
</feature>
<proteinExistence type="predicted"/>
<dbReference type="InterPro" id="IPR002105">
    <property type="entry name" value="Dockerin_1_rpt"/>
</dbReference>
<evidence type="ECO:0000259" key="2">
    <source>
        <dbReference type="PROSITE" id="PS51766"/>
    </source>
</evidence>
<accession>A0A1K1PL51</accession>
<dbReference type="PROSITE" id="PS00018">
    <property type="entry name" value="EF_HAND_1"/>
    <property type="match status" value="1"/>
</dbReference>
<dbReference type="InterPro" id="IPR036439">
    <property type="entry name" value="Dockerin_dom_sf"/>
</dbReference>
<gene>
    <name evidence="3" type="ORF">SAMN02910280_2846</name>
</gene>
<sequence length="255" mass="27834">MKKTIHTLLTAALFATANLSAAPVTAQESPTPAPPPAAAYDPEMDQIQDVYGPPPITTVDPSALVDVTTTTTQPVYGTQPTINLNSTTTTTTTEDLMRLTTTTVEILYGPVVPRNRLGDVNEDGDVDIFDLVALRKLLVSGQSRSFYSDNYADVNFDRKVNMADLVRLQQFLLGKIDSLYDGQWDFMRGKTIETVTGNNEQDIETTTTTTTYNPGKVTTVTLYGIAPAKSVNAHYINPDKTTHTTAEPQTPQEEN</sequence>
<dbReference type="AlphaFoldDB" id="A0A1K1PL51"/>
<reference evidence="3 4" key="1">
    <citation type="submission" date="2016-11" db="EMBL/GenBank/DDBJ databases">
        <authorList>
            <person name="Jaros S."/>
            <person name="Januszkiewicz K."/>
            <person name="Wedrychowicz H."/>
        </authorList>
    </citation>
    <scope>NUCLEOTIDE SEQUENCE [LARGE SCALE GENOMIC DNA]</scope>
    <source>
        <strain evidence="3 4">YL228</strain>
    </source>
</reference>
<evidence type="ECO:0000313" key="3">
    <source>
        <dbReference type="EMBL" id="SFW48348.1"/>
    </source>
</evidence>
<dbReference type="Proteomes" id="UP000183461">
    <property type="component" value="Unassembled WGS sequence"/>
</dbReference>
<dbReference type="PROSITE" id="PS51766">
    <property type="entry name" value="DOCKERIN"/>
    <property type="match status" value="1"/>
</dbReference>